<dbReference type="PROSITE" id="PS50994">
    <property type="entry name" value="INTEGRASE"/>
    <property type="match status" value="1"/>
</dbReference>
<feature type="domain" description="Integrase catalytic" evidence="1">
    <location>
        <begin position="98"/>
        <end position="174"/>
    </location>
</feature>
<dbReference type="EMBL" id="KQ484748">
    <property type="protein sequence ID" value="KYP33867.1"/>
    <property type="molecule type" value="Genomic_DNA"/>
</dbReference>
<dbReference type="Gramene" id="C.cajan_44980.t">
    <property type="protein sequence ID" value="C.cajan_44980.t.cds1"/>
    <property type="gene ID" value="C.cajan_44980"/>
</dbReference>
<evidence type="ECO:0000313" key="2">
    <source>
        <dbReference type="EMBL" id="KYP33867.1"/>
    </source>
</evidence>
<accession>A0A151QU57</accession>
<dbReference type="InterPro" id="IPR052160">
    <property type="entry name" value="Gypsy_RT_Integrase-like"/>
</dbReference>
<dbReference type="InterPro" id="IPR036397">
    <property type="entry name" value="RNaseH_sf"/>
</dbReference>
<dbReference type="GO" id="GO:0003676">
    <property type="term" value="F:nucleic acid binding"/>
    <property type="evidence" value="ECO:0007669"/>
    <property type="project" value="InterPro"/>
</dbReference>
<protein>
    <submittedName>
        <fullName evidence="2">Gypsy retrotransposon integrase-like protein 1</fullName>
    </submittedName>
</protein>
<evidence type="ECO:0000313" key="3">
    <source>
        <dbReference type="Proteomes" id="UP000075243"/>
    </source>
</evidence>
<dbReference type="InterPro" id="IPR041588">
    <property type="entry name" value="Integrase_H2C2"/>
</dbReference>
<dbReference type="Proteomes" id="UP000075243">
    <property type="component" value="Unassembled WGS sequence"/>
</dbReference>
<dbReference type="Gene3D" id="3.30.420.10">
    <property type="entry name" value="Ribonuclease H-like superfamily/Ribonuclease H"/>
    <property type="match status" value="1"/>
</dbReference>
<dbReference type="AlphaFoldDB" id="A0A151QU57"/>
<gene>
    <name evidence="2" type="ORF">KK1_045243</name>
</gene>
<dbReference type="InterPro" id="IPR001584">
    <property type="entry name" value="Integrase_cat-core"/>
</dbReference>
<keyword evidence="3" id="KW-1185">Reference proteome</keyword>
<organism evidence="2 3">
    <name type="scientific">Cajanus cajan</name>
    <name type="common">Pigeon pea</name>
    <name type="synonym">Cajanus indicus</name>
    <dbReference type="NCBI Taxonomy" id="3821"/>
    <lineage>
        <taxon>Eukaryota</taxon>
        <taxon>Viridiplantae</taxon>
        <taxon>Streptophyta</taxon>
        <taxon>Embryophyta</taxon>
        <taxon>Tracheophyta</taxon>
        <taxon>Spermatophyta</taxon>
        <taxon>Magnoliopsida</taxon>
        <taxon>eudicotyledons</taxon>
        <taxon>Gunneridae</taxon>
        <taxon>Pentapetalae</taxon>
        <taxon>rosids</taxon>
        <taxon>fabids</taxon>
        <taxon>Fabales</taxon>
        <taxon>Fabaceae</taxon>
        <taxon>Papilionoideae</taxon>
        <taxon>50 kb inversion clade</taxon>
        <taxon>NPAAA clade</taxon>
        <taxon>indigoferoid/millettioid clade</taxon>
        <taxon>Phaseoleae</taxon>
        <taxon>Cajanus</taxon>
    </lineage>
</organism>
<name>A0A151QU57_CAJCA</name>
<dbReference type="PANTHER" id="PTHR47266">
    <property type="entry name" value="ENDONUCLEASE-RELATED"/>
    <property type="match status" value="1"/>
</dbReference>
<dbReference type="Pfam" id="PF17921">
    <property type="entry name" value="Integrase_H2C2"/>
    <property type="match status" value="1"/>
</dbReference>
<dbReference type="Gene3D" id="1.10.340.70">
    <property type="match status" value="1"/>
</dbReference>
<dbReference type="GO" id="GO:0015074">
    <property type="term" value="P:DNA integration"/>
    <property type="evidence" value="ECO:0007669"/>
    <property type="project" value="InterPro"/>
</dbReference>
<evidence type="ECO:0000259" key="1">
    <source>
        <dbReference type="PROSITE" id="PS50994"/>
    </source>
</evidence>
<proteinExistence type="predicted"/>
<sequence length="174" mass="19554">MKTVAARYVLIFGELYKRGISTPLLKCLAPEQAHYVLREIHEGVCGTHSGSRTLATKVVRAGYYWPTLAVDCTKFVQQCKPCQQHGPLTHNPPEELHSITTPWPFSVWGLDILGPFPPVKGQVKFLIVAVDRFTKWIEAEAVATIMANNVQKFFWKNVVTRFGIPYALITDNGL</sequence>
<dbReference type="SUPFAM" id="SSF53098">
    <property type="entry name" value="Ribonuclease H-like"/>
    <property type="match status" value="1"/>
</dbReference>
<dbReference type="InterPro" id="IPR012337">
    <property type="entry name" value="RNaseH-like_sf"/>
</dbReference>
<reference evidence="2" key="1">
    <citation type="journal article" date="2012" name="Nat. Biotechnol.">
        <title>Draft genome sequence of pigeonpea (Cajanus cajan), an orphan legume crop of resource-poor farmers.</title>
        <authorList>
            <person name="Varshney R.K."/>
            <person name="Chen W."/>
            <person name="Li Y."/>
            <person name="Bharti A.K."/>
            <person name="Saxena R.K."/>
            <person name="Schlueter J.A."/>
            <person name="Donoghue M.T."/>
            <person name="Azam S."/>
            <person name="Fan G."/>
            <person name="Whaley A.M."/>
            <person name="Farmer A.D."/>
            <person name="Sheridan J."/>
            <person name="Iwata A."/>
            <person name="Tuteja R."/>
            <person name="Penmetsa R.V."/>
            <person name="Wu W."/>
            <person name="Upadhyaya H.D."/>
            <person name="Yang S.P."/>
            <person name="Shah T."/>
            <person name="Saxena K.B."/>
            <person name="Michael T."/>
            <person name="McCombie W.R."/>
            <person name="Yang B."/>
            <person name="Zhang G."/>
            <person name="Yang H."/>
            <person name="Wang J."/>
            <person name="Spillane C."/>
            <person name="Cook D.R."/>
            <person name="May G.D."/>
            <person name="Xu X."/>
            <person name="Jackson S.A."/>
        </authorList>
    </citation>
    <scope>NUCLEOTIDE SEQUENCE [LARGE SCALE GENOMIC DNA]</scope>
</reference>